<evidence type="ECO:0000313" key="3">
    <source>
        <dbReference type="Proteomes" id="UP000469558"/>
    </source>
</evidence>
<dbReference type="InterPro" id="IPR021765">
    <property type="entry name" value="UstYa-like"/>
</dbReference>
<dbReference type="Proteomes" id="UP000469558">
    <property type="component" value="Unassembled WGS sequence"/>
</dbReference>
<accession>A0A8T9C0S1</accession>
<dbReference type="OrthoDB" id="3687641at2759"/>
<comment type="similarity">
    <text evidence="1">Belongs to the ustYa family.</text>
</comment>
<dbReference type="PANTHER" id="PTHR33365:SF12">
    <property type="entry name" value="TAT PATHWAY SIGNAL SEQUENCE"/>
    <property type="match status" value="1"/>
</dbReference>
<sequence length="220" mass="24893">MKLFSQPTKYLLLETDEANSSECFAITKSADHGSFGLESPYKGPPSPAVEAAWGDITRIGPMSISKETLEKINASIYSVGVPELLGGGFLALPEFAHQIHCVEMMWHATYPDYFQEQHNYSVEHSRDWHQHIDHCADLLVQKLKCDADVGLATYSWVKHHYMPHPNFNVQHKCRNFDDVLAWAKENALDSSPLGHPYFTKPASSEYVEFTEPPFHPQSSE</sequence>
<dbReference type="EMBL" id="QGMK01001205">
    <property type="protein sequence ID" value="TVY71497.1"/>
    <property type="molecule type" value="Genomic_DNA"/>
</dbReference>
<dbReference type="GO" id="GO:0043386">
    <property type="term" value="P:mycotoxin biosynthetic process"/>
    <property type="evidence" value="ECO:0007669"/>
    <property type="project" value="InterPro"/>
</dbReference>
<comment type="caution">
    <text evidence="2">The sequence shown here is derived from an EMBL/GenBank/DDBJ whole genome shotgun (WGS) entry which is preliminary data.</text>
</comment>
<proteinExistence type="inferred from homology"/>
<dbReference type="AlphaFoldDB" id="A0A8T9C0S1"/>
<dbReference type="PANTHER" id="PTHR33365">
    <property type="entry name" value="YALI0B05434P"/>
    <property type="match status" value="1"/>
</dbReference>
<organism evidence="2 3">
    <name type="scientific">Lachnellula suecica</name>
    <dbReference type="NCBI Taxonomy" id="602035"/>
    <lineage>
        <taxon>Eukaryota</taxon>
        <taxon>Fungi</taxon>
        <taxon>Dikarya</taxon>
        <taxon>Ascomycota</taxon>
        <taxon>Pezizomycotina</taxon>
        <taxon>Leotiomycetes</taxon>
        <taxon>Helotiales</taxon>
        <taxon>Lachnaceae</taxon>
        <taxon>Lachnellula</taxon>
    </lineage>
</organism>
<evidence type="ECO:0000256" key="1">
    <source>
        <dbReference type="ARBA" id="ARBA00035112"/>
    </source>
</evidence>
<gene>
    <name evidence="2" type="ORF">LSUE1_G005617</name>
</gene>
<evidence type="ECO:0000313" key="2">
    <source>
        <dbReference type="EMBL" id="TVY71497.1"/>
    </source>
</evidence>
<keyword evidence="3" id="KW-1185">Reference proteome</keyword>
<dbReference type="Pfam" id="PF11807">
    <property type="entry name" value="UstYa"/>
    <property type="match status" value="1"/>
</dbReference>
<name>A0A8T9C0S1_9HELO</name>
<protein>
    <submittedName>
        <fullName evidence="2">Uncharacterized protein</fullName>
    </submittedName>
</protein>
<reference evidence="2 3" key="1">
    <citation type="submission" date="2018-05" db="EMBL/GenBank/DDBJ databases">
        <title>Genome sequencing and assembly of the regulated plant pathogen Lachnellula willkommii and related sister species for the development of diagnostic species identification markers.</title>
        <authorList>
            <person name="Giroux E."/>
            <person name="Bilodeau G."/>
        </authorList>
    </citation>
    <scope>NUCLEOTIDE SEQUENCE [LARGE SCALE GENOMIC DNA]</scope>
    <source>
        <strain evidence="2 3">CBS 268.59</strain>
    </source>
</reference>